<evidence type="ECO:0000313" key="2">
    <source>
        <dbReference type="Proteomes" id="UP001500503"/>
    </source>
</evidence>
<keyword evidence="2" id="KW-1185">Reference proteome</keyword>
<comment type="caution">
    <text evidence="1">The sequence shown here is derived from an EMBL/GenBank/DDBJ whole genome shotgun (WGS) entry which is preliminary data.</text>
</comment>
<organism evidence="1 2">
    <name type="scientific">Actinoallomurus oryzae</name>
    <dbReference type="NCBI Taxonomy" id="502180"/>
    <lineage>
        <taxon>Bacteria</taxon>
        <taxon>Bacillati</taxon>
        <taxon>Actinomycetota</taxon>
        <taxon>Actinomycetes</taxon>
        <taxon>Streptosporangiales</taxon>
        <taxon>Thermomonosporaceae</taxon>
        <taxon>Actinoallomurus</taxon>
    </lineage>
</organism>
<accession>A0ABP8QSS5</accession>
<dbReference type="PROSITE" id="PS51257">
    <property type="entry name" value="PROKAR_LIPOPROTEIN"/>
    <property type="match status" value="1"/>
</dbReference>
<name>A0ABP8QSS5_9ACTN</name>
<sequence>MPGVRGRSVRWPVLGVVGALLVTGCGGHDRSPRPHTLVFDVTGQGTLSSLTYTIDGRATGRKSVGLPWHQTFRLPARKGGHKWDLTAKLDSGSVYVEVYLDGARMSSGGCAGDGCDSGGSGSTAD</sequence>
<dbReference type="Proteomes" id="UP001500503">
    <property type="component" value="Unassembled WGS sequence"/>
</dbReference>
<gene>
    <name evidence="1" type="ORF">GCM10023191_070510</name>
</gene>
<proteinExistence type="predicted"/>
<dbReference type="EMBL" id="BAABHF010000043">
    <property type="protein sequence ID" value="GAA4509375.1"/>
    <property type="molecule type" value="Genomic_DNA"/>
</dbReference>
<dbReference type="Gene3D" id="2.60.40.2880">
    <property type="entry name" value="MmpS1-5, C-terminal soluble domain"/>
    <property type="match status" value="1"/>
</dbReference>
<protein>
    <submittedName>
        <fullName evidence="1">Uncharacterized protein</fullName>
    </submittedName>
</protein>
<evidence type="ECO:0000313" key="1">
    <source>
        <dbReference type="EMBL" id="GAA4509375.1"/>
    </source>
</evidence>
<dbReference type="RefSeq" id="WP_345471294.1">
    <property type="nucleotide sequence ID" value="NZ_BAABHF010000043.1"/>
</dbReference>
<dbReference type="InterPro" id="IPR038468">
    <property type="entry name" value="MmpS_C"/>
</dbReference>
<reference evidence="2" key="1">
    <citation type="journal article" date="2019" name="Int. J. Syst. Evol. Microbiol.">
        <title>The Global Catalogue of Microorganisms (GCM) 10K type strain sequencing project: providing services to taxonomists for standard genome sequencing and annotation.</title>
        <authorList>
            <consortium name="The Broad Institute Genomics Platform"/>
            <consortium name="The Broad Institute Genome Sequencing Center for Infectious Disease"/>
            <person name="Wu L."/>
            <person name="Ma J."/>
        </authorList>
    </citation>
    <scope>NUCLEOTIDE SEQUENCE [LARGE SCALE GENOMIC DNA]</scope>
    <source>
        <strain evidence="2">JCM 17933</strain>
    </source>
</reference>